<sequence>MTFSIVARCKETGQIGAAVCSSSPAVASRCIRAKTGVGIAVSQNITDPNLSEVLLNLVRFDLAPEDAIHELVSNTEFIDFRQLMVLDIQGQTATYSGKKTLGIYETYTDDQVACAGNMLKNNQIPQVMCQNFTQKEGCLAERLLLSLKGGLEAGGEAGPVHSAGVLVVDKMNWPIIDLRVDWSLKDPITELYEIWKVYEPQVDDYIVRALDPSSALSFGVPGNL</sequence>
<accession>V2TGC8</accession>
<dbReference type="OrthoDB" id="9790012at2"/>
<dbReference type="PANTHER" id="PTHR39328:SF1">
    <property type="entry name" value="BLL2871 PROTEIN"/>
    <property type="match status" value="1"/>
</dbReference>
<dbReference type="Proteomes" id="UP000023785">
    <property type="component" value="Unassembled WGS sequence"/>
</dbReference>
<protein>
    <recommendedName>
        <fullName evidence="3">Fimbrial assembly protein FimA</fullName>
    </recommendedName>
</protein>
<dbReference type="InterPro" id="IPR010430">
    <property type="entry name" value="DUF1028"/>
</dbReference>
<reference evidence="1 2" key="1">
    <citation type="submission" date="2013-10" db="EMBL/GenBank/DDBJ databases">
        <title>The Genome Sequence of Acinetobacter nectaris CIP 110549.</title>
        <authorList>
            <consortium name="The Broad Institute Genomics Platform"/>
            <consortium name="The Broad Institute Genome Sequencing Center for Infectious Disease"/>
            <person name="Cerqueira G."/>
            <person name="Feldgarden M."/>
            <person name="Courvalin P."/>
            <person name="Grillot-Courvalin C."/>
            <person name="Clermont D."/>
            <person name="Rocha E."/>
            <person name="Yoon E.-J."/>
            <person name="Nemec A."/>
            <person name="Young S.K."/>
            <person name="Zeng Q."/>
            <person name="Gargeya S."/>
            <person name="Fitzgerald M."/>
            <person name="Abouelleil A."/>
            <person name="Alvarado L."/>
            <person name="Berlin A.M."/>
            <person name="Chapman S.B."/>
            <person name="Gainer-Dewar J."/>
            <person name="Goldberg J."/>
            <person name="Gnerre S."/>
            <person name="Griggs A."/>
            <person name="Gujja S."/>
            <person name="Hansen M."/>
            <person name="Howarth C."/>
            <person name="Imamovic A."/>
            <person name="Ireland A."/>
            <person name="Larimer J."/>
            <person name="McCowan C."/>
            <person name="Murphy C."/>
            <person name="Pearson M."/>
            <person name="Poon T.W."/>
            <person name="Priest M."/>
            <person name="Roberts A."/>
            <person name="Saif S."/>
            <person name="Shea T."/>
            <person name="Sykes S."/>
            <person name="Wortman J."/>
            <person name="Nusbaum C."/>
            <person name="Birren B."/>
        </authorList>
    </citation>
    <scope>NUCLEOTIDE SEQUENCE [LARGE SCALE GENOMIC DNA]</scope>
    <source>
        <strain evidence="1 2">CIP 110549</strain>
    </source>
</reference>
<dbReference type="Gene3D" id="3.60.20.10">
    <property type="entry name" value="Glutamine Phosphoribosylpyrophosphate, subunit 1, domain 1"/>
    <property type="match status" value="1"/>
</dbReference>
<dbReference type="SUPFAM" id="SSF56235">
    <property type="entry name" value="N-terminal nucleophile aminohydrolases (Ntn hydrolases)"/>
    <property type="match status" value="1"/>
</dbReference>
<dbReference type="RefSeq" id="WP_023274112.1">
    <property type="nucleotide sequence ID" value="NZ_KI530739.1"/>
</dbReference>
<keyword evidence="2" id="KW-1185">Reference proteome</keyword>
<dbReference type="InterPro" id="IPR029055">
    <property type="entry name" value="Ntn_hydrolases_N"/>
</dbReference>
<proteinExistence type="predicted"/>
<dbReference type="HOGENOM" id="CLU_068244_1_1_6"/>
<dbReference type="PANTHER" id="PTHR39328">
    <property type="entry name" value="BLL2871 PROTEIN"/>
    <property type="match status" value="1"/>
</dbReference>
<evidence type="ECO:0000313" key="1">
    <source>
        <dbReference type="EMBL" id="ESK36596.1"/>
    </source>
</evidence>
<evidence type="ECO:0008006" key="3">
    <source>
        <dbReference type="Google" id="ProtNLM"/>
    </source>
</evidence>
<dbReference type="AlphaFoldDB" id="V2TGC8"/>
<dbReference type="EMBL" id="AYER01000013">
    <property type="protein sequence ID" value="ESK36596.1"/>
    <property type="molecule type" value="Genomic_DNA"/>
</dbReference>
<organism evidence="1 2">
    <name type="scientific">Acinetobacter nectaris CIP 110549</name>
    <dbReference type="NCBI Taxonomy" id="1392540"/>
    <lineage>
        <taxon>Bacteria</taxon>
        <taxon>Pseudomonadati</taxon>
        <taxon>Pseudomonadota</taxon>
        <taxon>Gammaproteobacteria</taxon>
        <taxon>Moraxellales</taxon>
        <taxon>Moraxellaceae</taxon>
        <taxon>Acinetobacter</taxon>
    </lineage>
</organism>
<dbReference type="Pfam" id="PF06267">
    <property type="entry name" value="DUF1028"/>
    <property type="match status" value="1"/>
</dbReference>
<dbReference type="PATRIC" id="fig|1392540.3.peg.2417"/>
<dbReference type="eggNOG" id="COG3342">
    <property type="taxonomic scope" value="Bacteria"/>
</dbReference>
<gene>
    <name evidence="1" type="ORF">P256_02508</name>
</gene>
<name>V2TGC8_9GAMM</name>
<evidence type="ECO:0000313" key="2">
    <source>
        <dbReference type="Proteomes" id="UP000023785"/>
    </source>
</evidence>
<comment type="caution">
    <text evidence="1">The sequence shown here is derived from an EMBL/GenBank/DDBJ whole genome shotgun (WGS) entry which is preliminary data.</text>
</comment>
<dbReference type="STRING" id="1392540.P256_02508"/>